<gene>
    <name evidence="3" type="ORF">S01H1_83218</name>
</gene>
<keyword evidence="2" id="KW-1133">Transmembrane helix</keyword>
<protein>
    <submittedName>
        <fullName evidence="3">Uncharacterized protein</fullName>
    </submittedName>
</protein>
<sequence>AIDDAARALHYQNTVGPYLPLDGRSDVAQTVEPNVSDGPPVSAGPAESATITQPHHTSIDEDSRSRRAPPLAWVPLLILLLIAGAALYWILMPGNRLFPDDAQSAAITDTDALEAARGHNQDLRDRRTALQNALDTAVCRADGTLVLLDGRTPDGLLPFSPNSEAGKAGKPADV</sequence>
<keyword evidence="2" id="KW-0812">Transmembrane</keyword>
<name>X0XK40_9ZZZZ</name>
<reference evidence="3" key="1">
    <citation type="journal article" date="2014" name="Front. Microbiol.">
        <title>High frequency of phylogenetically diverse reductive dehalogenase-homologous genes in deep subseafloor sedimentary metagenomes.</title>
        <authorList>
            <person name="Kawai M."/>
            <person name="Futagami T."/>
            <person name="Toyoda A."/>
            <person name="Takaki Y."/>
            <person name="Nishi S."/>
            <person name="Hori S."/>
            <person name="Arai W."/>
            <person name="Tsubouchi T."/>
            <person name="Morono Y."/>
            <person name="Uchiyama I."/>
            <person name="Ito T."/>
            <person name="Fujiyama A."/>
            <person name="Inagaki F."/>
            <person name="Takami H."/>
        </authorList>
    </citation>
    <scope>NUCLEOTIDE SEQUENCE</scope>
    <source>
        <strain evidence="3">Expedition CK06-06</strain>
    </source>
</reference>
<keyword evidence="2" id="KW-0472">Membrane</keyword>
<proteinExistence type="predicted"/>
<feature type="non-terminal residue" evidence="3">
    <location>
        <position position="1"/>
    </location>
</feature>
<feature type="transmembrane region" description="Helical" evidence="2">
    <location>
        <begin position="71"/>
        <end position="91"/>
    </location>
</feature>
<feature type="region of interest" description="Disordered" evidence="1">
    <location>
        <begin position="29"/>
        <end position="65"/>
    </location>
</feature>
<evidence type="ECO:0000256" key="1">
    <source>
        <dbReference type="SAM" id="MobiDB-lite"/>
    </source>
</evidence>
<evidence type="ECO:0000256" key="2">
    <source>
        <dbReference type="SAM" id="Phobius"/>
    </source>
</evidence>
<evidence type="ECO:0000313" key="3">
    <source>
        <dbReference type="EMBL" id="GAG43529.1"/>
    </source>
</evidence>
<comment type="caution">
    <text evidence="3">The sequence shown here is derived from an EMBL/GenBank/DDBJ whole genome shotgun (WGS) entry which is preliminary data.</text>
</comment>
<organism evidence="3">
    <name type="scientific">marine sediment metagenome</name>
    <dbReference type="NCBI Taxonomy" id="412755"/>
    <lineage>
        <taxon>unclassified sequences</taxon>
        <taxon>metagenomes</taxon>
        <taxon>ecological metagenomes</taxon>
    </lineage>
</organism>
<feature type="non-terminal residue" evidence="3">
    <location>
        <position position="174"/>
    </location>
</feature>
<accession>X0XK40</accession>
<dbReference type="AlphaFoldDB" id="X0XK40"/>
<dbReference type="EMBL" id="BARS01056531">
    <property type="protein sequence ID" value="GAG43529.1"/>
    <property type="molecule type" value="Genomic_DNA"/>
</dbReference>